<sequence>MIPTDKCVNCNEYVAIEYQDAWYSGIVVEIKDEENFVVKFMTPTRALGQYEKTFRRFRNNS</sequence>
<keyword evidence="2" id="KW-1185">Reference proteome</keyword>
<gene>
    <name evidence="1" type="ORF">DPMN_178987</name>
</gene>
<name>A0A9D4EG35_DREPO</name>
<accession>A0A9D4EG35</accession>
<evidence type="ECO:0000313" key="1">
    <source>
        <dbReference type="EMBL" id="KAH3777540.1"/>
    </source>
</evidence>
<dbReference type="Proteomes" id="UP000828390">
    <property type="component" value="Unassembled WGS sequence"/>
</dbReference>
<protein>
    <submittedName>
        <fullName evidence="1">Uncharacterized protein</fullName>
    </submittedName>
</protein>
<comment type="caution">
    <text evidence="1">The sequence shown here is derived from an EMBL/GenBank/DDBJ whole genome shotgun (WGS) entry which is preliminary data.</text>
</comment>
<dbReference type="EMBL" id="JAIWYP010000009">
    <property type="protein sequence ID" value="KAH3777540.1"/>
    <property type="molecule type" value="Genomic_DNA"/>
</dbReference>
<reference evidence="1" key="1">
    <citation type="journal article" date="2019" name="bioRxiv">
        <title>The Genome of the Zebra Mussel, Dreissena polymorpha: A Resource for Invasive Species Research.</title>
        <authorList>
            <person name="McCartney M.A."/>
            <person name="Auch B."/>
            <person name="Kono T."/>
            <person name="Mallez S."/>
            <person name="Zhang Y."/>
            <person name="Obille A."/>
            <person name="Becker A."/>
            <person name="Abrahante J.E."/>
            <person name="Garbe J."/>
            <person name="Badalamenti J.P."/>
            <person name="Herman A."/>
            <person name="Mangelson H."/>
            <person name="Liachko I."/>
            <person name="Sullivan S."/>
            <person name="Sone E.D."/>
            <person name="Koren S."/>
            <person name="Silverstein K.A.T."/>
            <person name="Beckman K.B."/>
            <person name="Gohl D.M."/>
        </authorList>
    </citation>
    <scope>NUCLEOTIDE SEQUENCE</scope>
    <source>
        <strain evidence="1">Duluth1</strain>
        <tissue evidence="1">Whole animal</tissue>
    </source>
</reference>
<reference evidence="1" key="2">
    <citation type="submission" date="2020-11" db="EMBL/GenBank/DDBJ databases">
        <authorList>
            <person name="McCartney M.A."/>
            <person name="Auch B."/>
            <person name="Kono T."/>
            <person name="Mallez S."/>
            <person name="Becker A."/>
            <person name="Gohl D.M."/>
            <person name="Silverstein K.A.T."/>
            <person name="Koren S."/>
            <person name="Bechman K.B."/>
            <person name="Herman A."/>
            <person name="Abrahante J.E."/>
            <person name="Garbe J."/>
        </authorList>
    </citation>
    <scope>NUCLEOTIDE SEQUENCE</scope>
    <source>
        <strain evidence="1">Duluth1</strain>
        <tissue evidence="1">Whole animal</tissue>
    </source>
</reference>
<dbReference type="AlphaFoldDB" id="A0A9D4EG35"/>
<evidence type="ECO:0000313" key="2">
    <source>
        <dbReference type="Proteomes" id="UP000828390"/>
    </source>
</evidence>
<proteinExistence type="predicted"/>
<organism evidence="1 2">
    <name type="scientific">Dreissena polymorpha</name>
    <name type="common">Zebra mussel</name>
    <name type="synonym">Mytilus polymorpha</name>
    <dbReference type="NCBI Taxonomy" id="45954"/>
    <lineage>
        <taxon>Eukaryota</taxon>
        <taxon>Metazoa</taxon>
        <taxon>Spiralia</taxon>
        <taxon>Lophotrochozoa</taxon>
        <taxon>Mollusca</taxon>
        <taxon>Bivalvia</taxon>
        <taxon>Autobranchia</taxon>
        <taxon>Heteroconchia</taxon>
        <taxon>Euheterodonta</taxon>
        <taxon>Imparidentia</taxon>
        <taxon>Neoheterodontei</taxon>
        <taxon>Myida</taxon>
        <taxon>Dreissenoidea</taxon>
        <taxon>Dreissenidae</taxon>
        <taxon>Dreissena</taxon>
    </lineage>
</organism>